<dbReference type="GO" id="GO:0051301">
    <property type="term" value="P:cell division"/>
    <property type="evidence" value="ECO:0007669"/>
    <property type="project" value="UniProtKB-KW"/>
</dbReference>
<dbReference type="Gene3D" id="3.30.980.40">
    <property type="match status" value="1"/>
</dbReference>
<keyword evidence="4" id="KW-0131">Cell cycle</keyword>
<dbReference type="Proteomes" id="UP000014243">
    <property type="component" value="Unassembled WGS sequence"/>
</dbReference>
<sequence length="190" mass="20179">MRRKHAAKKLRRELAAQKAKAKQAQAEVQTSPKTSRPPSTTAETPSANDADYSTSALTQSPSTGILPSSMAAAEDTGSAPTGPTPGVSTLPPLKLLASPVKVDQAAQEDWVVAQSDRLDKTLQAFNVDAHVVAHTVGPTVTQFQVRLASGVKVNKITNLNDDLKLALAAKDIRIEAPIPGKNRLVLKYQI</sequence>
<dbReference type="PATRIC" id="fig|1256206.3.peg.1993"/>
<feature type="domain" description="FtsK alpha" evidence="3">
    <location>
        <begin position="90"/>
        <end position="183"/>
    </location>
</feature>
<feature type="compositionally biased region" description="Polar residues" evidence="2">
    <location>
        <begin position="42"/>
        <end position="66"/>
    </location>
</feature>
<feature type="region of interest" description="Disordered" evidence="2">
    <location>
        <begin position="1"/>
        <end position="92"/>
    </location>
</feature>
<keyword evidence="1" id="KW-0159">Chromosome partition</keyword>
<evidence type="ECO:0000259" key="3">
    <source>
        <dbReference type="Pfam" id="PF17854"/>
    </source>
</evidence>
<evidence type="ECO:0000256" key="1">
    <source>
        <dbReference type="ARBA" id="ARBA00022829"/>
    </source>
</evidence>
<dbReference type="PANTHER" id="PTHR22683">
    <property type="entry name" value="SPORULATION PROTEIN RELATED"/>
    <property type="match status" value="1"/>
</dbReference>
<dbReference type="InterPro" id="IPR041027">
    <property type="entry name" value="FtsK_alpha"/>
</dbReference>
<organism evidence="4 5">
    <name type="scientific">Lacticaseibacillus paracasei subsp. paracasei Lpp126</name>
    <dbReference type="NCBI Taxonomy" id="1256206"/>
    <lineage>
        <taxon>Bacteria</taxon>
        <taxon>Bacillati</taxon>
        <taxon>Bacillota</taxon>
        <taxon>Bacilli</taxon>
        <taxon>Lactobacillales</taxon>
        <taxon>Lactobacillaceae</taxon>
        <taxon>Lacticaseibacillus</taxon>
    </lineage>
</organism>
<evidence type="ECO:0000313" key="5">
    <source>
        <dbReference type="Proteomes" id="UP000014243"/>
    </source>
</evidence>
<name>S2S1Y7_LACPA</name>
<reference evidence="4 5" key="1">
    <citation type="journal article" date="2013" name="PLoS ONE">
        <title>Lactobacillus paracasei comparative genomics: towards species pan-genome definition and exploitation of diversity.</title>
        <authorList>
            <person name="Smokvina T."/>
            <person name="Wels M."/>
            <person name="Polka J."/>
            <person name="Chervaux C."/>
            <person name="Brisse S."/>
            <person name="Boekhorst J."/>
            <person name="van Hylckama Vlieg J.E."/>
            <person name="Siezen R.J."/>
        </authorList>
    </citation>
    <scope>NUCLEOTIDE SEQUENCE [LARGE SCALE GENOMIC DNA]</scope>
    <source>
        <strain evidence="4 5">Lpp126</strain>
    </source>
</reference>
<dbReference type="EMBL" id="ANKC01000923">
    <property type="protein sequence ID" value="EPC73603.1"/>
    <property type="molecule type" value="Genomic_DNA"/>
</dbReference>
<dbReference type="InterPro" id="IPR050206">
    <property type="entry name" value="FtsK/SpoIIIE/SftA"/>
</dbReference>
<comment type="caution">
    <text evidence="4">The sequence shown here is derived from an EMBL/GenBank/DDBJ whole genome shotgun (WGS) entry which is preliminary data.</text>
</comment>
<protein>
    <submittedName>
        <fullName evidence="4">Cell division protein DNA segregation ATPase FtsK/SpoIIIE-like protein</fullName>
    </submittedName>
</protein>
<proteinExistence type="predicted"/>
<dbReference type="PANTHER" id="PTHR22683:SF41">
    <property type="entry name" value="DNA TRANSLOCASE FTSK"/>
    <property type="match status" value="1"/>
</dbReference>
<dbReference type="GO" id="GO:0007059">
    <property type="term" value="P:chromosome segregation"/>
    <property type="evidence" value="ECO:0007669"/>
    <property type="project" value="UniProtKB-KW"/>
</dbReference>
<feature type="compositionally biased region" description="Basic residues" evidence="2">
    <location>
        <begin position="1"/>
        <end position="11"/>
    </location>
</feature>
<accession>S2S1Y7</accession>
<dbReference type="AlphaFoldDB" id="S2S1Y7"/>
<gene>
    <name evidence="4" type="ORF">Lpp126_12987</name>
</gene>
<evidence type="ECO:0000256" key="2">
    <source>
        <dbReference type="SAM" id="MobiDB-lite"/>
    </source>
</evidence>
<dbReference type="Pfam" id="PF17854">
    <property type="entry name" value="FtsK_alpha"/>
    <property type="match status" value="1"/>
</dbReference>
<feature type="compositionally biased region" description="Low complexity" evidence="2">
    <location>
        <begin position="16"/>
        <end position="41"/>
    </location>
</feature>
<evidence type="ECO:0000313" key="4">
    <source>
        <dbReference type="EMBL" id="EPC73603.1"/>
    </source>
</evidence>
<keyword evidence="4" id="KW-0132">Cell division</keyword>